<name>A0A9X1HCC1_9FLAO</name>
<sequence>MTESDKNIEQLIEKMMAEEKLQSPSIDFTSKIMANIQVLEEKKLKAYKPLISKSIWISIGIAVALLVIYVSLFSVSDNDLKIDEIGKIYSDKMTATFSGIHFSKNILYAILILPIMILIQIGVLKNYFDKKYQL</sequence>
<dbReference type="AlphaFoldDB" id="A0A9X1HCC1"/>
<evidence type="ECO:0000313" key="3">
    <source>
        <dbReference type="Proteomes" id="UP001139366"/>
    </source>
</evidence>
<keyword evidence="3" id="KW-1185">Reference proteome</keyword>
<protein>
    <submittedName>
        <fullName evidence="2">Uncharacterized protein</fullName>
    </submittedName>
</protein>
<gene>
    <name evidence="2" type="ORF">K6T82_14055</name>
</gene>
<feature type="transmembrane region" description="Helical" evidence="1">
    <location>
        <begin position="55"/>
        <end position="75"/>
    </location>
</feature>
<dbReference type="Proteomes" id="UP001139366">
    <property type="component" value="Unassembled WGS sequence"/>
</dbReference>
<feature type="transmembrane region" description="Helical" evidence="1">
    <location>
        <begin position="106"/>
        <end position="128"/>
    </location>
</feature>
<keyword evidence="1" id="KW-1133">Transmembrane helix</keyword>
<proteinExistence type="predicted"/>
<comment type="caution">
    <text evidence="2">The sequence shown here is derived from an EMBL/GenBank/DDBJ whole genome shotgun (WGS) entry which is preliminary data.</text>
</comment>
<keyword evidence="1" id="KW-0812">Transmembrane</keyword>
<dbReference type="EMBL" id="JAINUY010000004">
    <property type="protein sequence ID" value="MBZ4035899.1"/>
    <property type="molecule type" value="Genomic_DNA"/>
</dbReference>
<dbReference type="RefSeq" id="WP_223706770.1">
    <property type="nucleotide sequence ID" value="NZ_JAINUY010000004.1"/>
</dbReference>
<organism evidence="2 3">
    <name type="scientific">Flavobacterium potami</name>
    <dbReference type="NCBI Taxonomy" id="2872310"/>
    <lineage>
        <taxon>Bacteria</taxon>
        <taxon>Pseudomonadati</taxon>
        <taxon>Bacteroidota</taxon>
        <taxon>Flavobacteriia</taxon>
        <taxon>Flavobacteriales</taxon>
        <taxon>Flavobacteriaceae</taxon>
        <taxon>Flavobacterium</taxon>
    </lineage>
</organism>
<reference evidence="2 3" key="1">
    <citation type="journal article" date="2023" name="Antonie Van Leeuwenhoek">
        <title>Flavobacterium potami sp. nov., a multi-metal resistance genes harbouring bacterium isolated from shallow river silt.</title>
        <authorList>
            <person name="Li S."/>
            <person name="Mao S."/>
            <person name="Mu W."/>
            <person name="Guo B."/>
            <person name="Li C."/>
            <person name="Zhu Q."/>
            <person name="Hou X."/>
            <person name="Zhao Y."/>
            <person name="Wei S."/>
            <person name="Liu H."/>
            <person name="Liu A."/>
        </authorList>
    </citation>
    <scope>NUCLEOTIDE SEQUENCE [LARGE SCALE GENOMIC DNA]</scope>
    <source>
        <strain evidence="2 3">17A</strain>
    </source>
</reference>
<evidence type="ECO:0000313" key="2">
    <source>
        <dbReference type="EMBL" id="MBZ4035899.1"/>
    </source>
</evidence>
<evidence type="ECO:0000256" key="1">
    <source>
        <dbReference type="SAM" id="Phobius"/>
    </source>
</evidence>
<accession>A0A9X1HCC1</accession>
<keyword evidence="1" id="KW-0472">Membrane</keyword>